<evidence type="ECO:0000313" key="1">
    <source>
        <dbReference type="EMBL" id="GEL48582.1"/>
    </source>
</evidence>
<dbReference type="Proteomes" id="UP000564629">
    <property type="component" value="Unassembled WGS sequence"/>
</dbReference>
<dbReference type="EMBL" id="BJVQ01000088">
    <property type="protein sequence ID" value="GEL48582.1"/>
    <property type="molecule type" value="Genomic_DNA"/>
</dbReference>
<proteinExistence type="predicted"/>
<accession>A0A511FHA9</accession>
<sequence length="52" mass="5580">MKTLATGTTIALSLPATAPGATEAEIVTHLYDVPVEVLADVLEQLETYRRPL</sequence>
<gene>
    <name evidence="1" type="ORF">CHO01_36980</name>
    <name evidence="2" type="ORF">HNR08_003452</name>
</gene>
<reference evidence="2 4" key="2">
    <citation type="submission" date="2020-08" db="EMBL/GenBank/DDBJ databases">
        <title>Sequencing the genomes of 1000 actinobacteria strains.</title>
        <authorList>
            <person name="Klenk H.-P."/>
        </authorList>
    </citation>
    <scope>NUCLEOTIDE SEQUENCE [LARGE SCALE GENOMIC DNA]</scope>
    <source>
        <strain evidence="2 4">DSM 9581</strain>
    </source>
</reference>
<reference evidence="1 3" key="1">
    <citation type="submission" date="2019-07" db="EMBL/GenBank/DDBJ databases">
        <title>Whole genome shotgun sequence of Cellulomonas hominis NBRC 16055.</title>
        <authorList>
            <person name="Hosoyama A."/>
            <person name="Uohara A."/>
            <person name="Ohji S."/>
            <person name="Ichikawa N."/>
        </authorList>
    </citation>
    <scope>NUCLEOTIDE SEQUENCE [LARGE SCALE GENOMIC DNA]</scope>
    <source>
        <strain evidence="1 3">NBRC 16055</strain>
    </source>
</reference>
<dbReference type="Proteomes" id="UP000321723">
    <property type="component" value="Unassembled WGS sequence"/>
</dbReference>
<keyword evidence="3" id="KW-1185">Reference proteome</keyword>
<comment type="caution">
    <text evidence="1">The sequence shown here is derived from an EMBL/GenBank/DDBJ whole genome shotgun (WGS) entry which is preliminary data.</text>
</comment>
<dbReference type="RefSeq" id="WP_183835171.1">
    <property type="nucleotide sequence ID" value="NZ_BJVQ01000088.1"/>
</dbReference>
<name>A0A511FHA9_9CELL</name>
<dbReference type="AlphaFoldDB" id="A0A511FHA9"/>
<organism evidence="1 3">
    <name type="scientific">Cellulomonas hominis</name>
    <dbReference type="NCBI Taxonomy" id="156981"/>
    <lineage>
        <taxon>Bacteria</taxon>
        <taxon>Bacillati</taxon>
        <taxon>Actinomycetota</taxon>
        <taxon>Actinomycetes</taxon>
        <taxon>Micrococcales</taxon>
        <taxon>Cellulomonadaceae</taxon>
        <taxon>Cellulomonas</taxon>
    </lineage>
</organism>
<evidence type="ECO:0000313" key="2">
    <source>
        <dbReference type="EMBL" id="MBB5474716.1"/>
    </source>
</evidence>
<protein>
    <submittedName>
        <fullName evidence="1">Uncharacterized protein</fullName>
    </submittedName>
</protein>
<evidence type="ECO:0000313" key="4">
    <source>
        <dbReference type="Proteomes" id="UP000564629"/>
    </source>
</evidence>
<dbReference type="EMBL" id="JACHDN010000001">
    <property type="protein sequence ID" value="MBB5474716.1"/>
    <property type="molecule type" value="Genomic_DNA"/>
</dbReference>
<evidence type="ECO:0000313" key="3">
    <source>
        <dbReference type="Proteomes" id="UP000321723"/>
    </source>
</evidence>